<organism evidence="1 2">
    <name type="scientific">Pseudomonas palleroniana</name>
    <dbReference type="NCBI Taxonomy" id="191390"/>
    <lineage>
        <taxon>Bacteria</taxon>
        <taxon>Pseudomonadati</taxon>
        <taxon>Pseudomonadota</taxon>
        <taxon>Gammaproteobacteria</taxon>
        <taxon>Pseudomonadales</taxon>
        <taxon>Pseudomonadaceae</taxon>
        <taxon>Pseudomonas</taxon>
    </lineage>
</organism>
<sequence>MAAIPVEYHGREQAYVKHTILKTYLQRLFMIIGRNETVINYVDCFAGPWSEESEDLRDTSIGISLKLMKDCAKSLEEVHGCKVKFRALYIEKNKEAFSKLKSFLDNDSSSCVAADCIQGDYTTKIPEIAAWASHNFTFFFIDPKGWRKVINAPVLAPLLALNKAEFLINLMYDFINRAMSMKAQQANVEDLLGKPISFSGKESATERQRIIVAQYRQAIGSLYGGRSAHVTVERPGMDRVLYFLIYLTRHPKGLIVFKEAAEQMHMIQRVSQFETKLRNQSSKRAPIDDLFGTIEEPPETTGAQDNRTLAKTYLLTKLSTSPMLIDNECWAGFLEETDLYPTDFQLAFKELVKDGKIYNLDNDVKSRTKKPVRPNWPRASERWALCAE</sequence>
<reference evidence="2" key="1">
    <citation type="submission" date="2016-01" db="EMBL/GenBank/DDBJ databases">
        <authorList>
            <person name="Gamez R.M."/>
            <person name="Rodriguez F."/>
            <person name="Bernal J.F."/>
            <person name="Agarwala R."/>
            <person name="Landsman D."/>
            <person name="Marino-Ramirez L."/>
        </authorList>
    </citation>
    <scope>NUCLEOTIDE SEQUENCE [LARGE SCALE GENOMIC DNA]</scope>
    <source>
        <strain evidence="2">Ps006</strain>
    </source>
</reference>
<dbReference type="Proteomes" id="UP000067111">
    <property type="component" value="Unassembled WGS sequence"/>
</dbReference>
<dbReference type="AlphaFoldDB" id="A0A0X7K863"/>
<dbReference type="OrthoDB" id="6802137at2"/>
<evidence type="ECO:0000313" key="2">
    <source>
        <dbReference type="Proteomes" id="UP000067111"/>
    </source>
</evidence>
<dbReference type="EMBL" id="LRMR01000006">
    <property type="protein sequence ID" value="KWU51863.1"/>
    <property type="molecule type" value="Genomic_DNA"/>
</dbReference>
<accession>A0A0X7K863</accession>
<protein>
    <recommendedName>
        <fullName evidence="3">Three-Cys-motif partner protein TcmP</fullName>
    </recommendedName>
</protein>
<comment type="caution">
    <text evidence="1">The sequence shown here is derived from an EMBL/GenBank/DDBJ whole genome shotgun (WGS) entry which is preliminary data.</text>
</comment>
<dbReference type="NCBIfam" id="TIGR04474">
    <property type="entry name" value="tcm_partner"/>
    <property type="match status" value="1"/>
</dbReference>
<dbReference type="RefSeq" id="WP_060753634.1">
    <property type="nucleotide sequence ID" value="NZ_LRMR01000006.1"/>
</dbReference>
<name>A0A0X7K863_9PSED</name>
<proteinExistence type="predicted"/>
<gene>
    <name evidence="1" type="ORF">AWV77_07450</name>
</gene>
<evidence type="ECO:0000313" key="1">
    <source>
        <dbReference type="EMBL" id="KWU51863.1"/>
    </source>
</evidence>
<evidence type="ECO:0008006" key="3">
    <source>
        <dbReference type="Google" id="ProtNLM"/>
    </source>
</evidence>
<dbReference type="InterPro" id="IPR031009">
    <property type="entry name" value="Tcm_partner"/>
</dbReference>